<dbReference type="Proteomes" id="UP000182114">
    <property type="component" value="Unassembled WGS sequence"/>
</dbReference>
<keyword evidence="2" id="KW-1185">Reference proteome</keyword>
<dbReference type="EMBL" id="FNBD01000003">
    <property type="protein sequence ID" value="SDE76668.1"/>
    <property type="molecule type" value="Genomic_DNA"/>
</dbReference>
<dbReference type="Pfam" id="PF16125">
    <property type="entry name" value="DUF4837"/>
    <property type="match status" value="1"/>
</dbReference>
<sequence length="328" mass="37218">MKKIASILVISLLLLSCKDDKSVKYVPESIGAINSLSVVIDNELWQGEVGDKVREYFAAPVVGLTLEEPLFTINYMPPSVFTGSIQHSRSVLYVTRDSTNKTLIKTDVYAKPQKVAVISGKNVQDIKKEIDANAGKIIEAFRGLEITEAQKRFRRSLNREGVLKETFNVNLEIPSAYKVGRQEDNFVWYDRQVPKGTMNVIMYAMPEDYFKNDSTLVRDILRMRDSIGSVYIPGEDIPGKKNHMVTEKIFAPHVYPAEIAGKKAVEVRGLWEMSDYPMGGPYLMYIINDKENNRKLIIEGFTFAPASRKRDNMFELEAILKTITFLKS</sequence>
<dbReference type="GeneID" id="78060131"/>
<accession>A0A1G7FLB9</accession>
<dbReference type="AlphaFoldDB" id="A0A1G7FLB9"/>
<evidence type="ECO:0000313" key="2">
    <source>
        <dbReference type="Proteomes" id="UP000182114"/>
    </source>
</evidence>
<dbReference type="PROSITE" id="PS51257">
    <property type="entry name" value="PROKAR_LIPOPROTEIN"/>
    <property type="match status" value="1"/>
</dbReference>
<proteinExistence type="predicted"/>
<evidence type="ECO:0008006" key="3">
    <source>
        <dbReference type="Google" id="ProtNLM"/>
    </source>
</evidence>
<dbReference type="InterPro" id="IPR032286">
    <property type="entry name" value="DUF4837"/>
</dbReference>
<reference evidence="2" key="1">
    <citation type="submission" date="2016-10" db="EMBL/GenBank/DDBJ databases">
        <authorList>
            <person name="Varghese N."/>
            <person name="Submissions S."/>
        </authorList>
    </citation>
    <scope>NUCLEOTIDE SEQUENCE [LARGE SCALE GENOMIC DNA]</scope>
    <source>
        <strain evidence="2">DSM 24729</strain>
    </source>
</reference>
<dbReference type="RefSeq" id="WP_029447470.1">
    <property type="nucleotide sequence ID" value="NZ_CANLMK010000001.1"/>
</dbReference>
<name>A0A1G7FLB9_9FLAO</name>
<dbReference type="eggNOG" id="COG0322">
    <property type="taxonomic scope" value="Bacteria"/>
</dbReference>
<evidence type="ECO:0000313" key="1">
    <source>
        <dbReference type="EMBL" id="SDE76668.1"/>
    </source>
</evidence>
<organism evidence="1 2">
    <name type="scientific">Cellulophaga baltica</name>
    <dbReference type="NCBI Taxonomy" id="76594"/>
    <lineage>
        <taxon>Bacteria</taxon>
        <taxon>Pseudomonadati</taxon>
        <taxon>Bacteroidota</taxon>
        <taxon>Flavobacteriia</taxon>
        <taxon>Flavobacteriales</taxon>
        <taxon>Flavobacteriaceae</taxon>
        <taxon>Cellulophaga</taxon>
    </lineage>
</organism>
<protein>
    <recommendedName>
        <fullName evidence="3">DUF4837 domain-containing protein</fullName>
    </recommendedName>
</protein>
<gene>
    <name evidence="1" type="ORF">SAMN04487992_103342</name>
</gene>